<evidence type="ECO:0008006" key="4">
    <source>
        <dbReference type="Google" id="ProtNLM"/>
    </source>
</evidence>
<feature type="chain" id="PRO_5035253955" description="Secreted protein" evidence="1">
    <location>
        <begin position="25"/>
        <end position="116"/>
    </location>
</feature>
<protein>
    <recommendedName>
        <fullName evidence="4">Secreted protein</fullName>
    </recommendedName>
</protein>
<sequence length="116" mass="13414">MMGSKHWRTFFFPFFLLLHQTCSAVMVIIIYDNGVIIINAMQHSKFFLFMCWVFLAERFDANLGGCKADKNQRKIERDGACMCALCNANARKQKTHKIIMKKKTHKPANFGTFVCV</sequence>
<evidence type="ECO:0000313" key="2">
    <source>
        <dbReference type="EMBL" id="KAG8482341.1"/>
    </source>
</evidence>
<keyword evidence="3" id="KW-1185">Reference proteome</keyword>
<dbReference type="AlphaFoldDB" id="A0A8J5YPD0"/>
<accession>A0A8J5YPD0</accession>
<keyword evidence="1" id="KW-0732">Signal</keyword>
<evidence type="ECO:0000313" key="3">
    <source>
        <dbReference type="Proteomes" id="UP000701853"/>
    </source>
</evidence>
<dbReference type="EMBL" id="JAHUZN010000010">
    <property type="protein sequence ID" value="KAG8482341.1"/>
    <property type="molecule type" value="Genomic_DNA"/>
</dbReference>
<name>A0A8J5YPD0_9ROSI</name>
<dbReference type="OrthoDB" id="10420102at2759"/>
<dbReference type="Proteomes" id="UP000701853">
    <property type="component" value="Chromosome 10"/>
</dbReference>
<proteinExistence type="predicted"/>
<feature type="signal peptide" evidence="1">
    <location>
        <begin position="1"/>
        <end position="24"/>
    </location>
</feature>
<comment type="caution">
    <text evidence="2">The sequence shown here is derived from an EMBL/GenBank/DDBJ whole genome shotgun (WGS) entry which is preliminary data.</text>
</comment>
<organism evidence="2 3">
    <name type="scientific">Gossypium anomalum</name>
    <dbReference type="NCBI Taxonomy" id="47600"/>
    <lineage>
        <taxon>Eukaryota</taxon>
        <taxon>Viridiplantae</taxon>
        <taxon>Streptophyta</taxon>
        <taxon>Embryophyta</taxon>
        <taxon>Tracheophyta</taxon>
        <taxon>Spermatophyta</taxon>
        <taxon>Magnoliopsida</taxon>
        <taxon>eudicotyledons</taxon>
        <taxon>Gunneridae</taxon>
        <taxon>Pentapetalae</taxon>
        <taxon>rosids</taxon>
        <taxon>malvids</taxon>
        <taxon>Malvales</taxon>
        <taxon>Malvaceae</taxon>
        <taxon>Malvoideae</taxon>
        <taxon>Gossypium</taxon>
    </lineage>
</organism>
<gene>
    <name evidence="2" type="ORF">CXB51_027298</name>
</gene>
<evidence type="ECO:0000256" key="1">
    <source>
        <dbReference type="SAM" id="SignalP"/>
    </source>
</evidence>
<reference evidence="2 3" key="1">
    <citation type="journal article" date="2021" name="bioRxiv">
        <title>The Gossypium anomalum genome as a resource for cotton improvement and evolutionary analysis of hybrid incompatibility.</title>
        <authorList>
            <person name="Grover C.E."/>
            <person name="Yuan D."/>
            <person name="Arick M.A."/>
            <person name="Miller E.R."/>
            <person name="Hu G."/>
            <person name="Peterson D.G."/>
            <person name="Wendel J.F."/>
            <person name="Udall J.A."/>
        </authorList>
    </citation>
    <scope>NUCLEOTIDE SEQUENCE [LARGE SCALE GENOMIC DNA]</scope>
    <source>
        <strain evidence="2">JFW-Udall</strain>
        <tissue evidence="2">Leaf</tissue>
    </source>
</reference>